<evidence type="ECO:0000256" key="3">
    <source>
        <dbReference type="SAM" id="SignalP"/>
    </source>
</evidence>
<evidence type="ECO:0000313" key="6">
    <source>
        <dbReference type="Proteomes" id="UP001061862"/>
    </source>
</evidence>
<evidence type="ECO:0000313" key="5">
    <source>
        <dbReference type="EMBL" id="UXN68381.1"/>
    </source>
</evidence>
<proteinExistence type="predicted"/>
<dbReference type="CDD" id="cd14659">
    <property type="entry name" value="Imelysin-like_IPPA"/>
    <property type="match status" value="1"/>
</dbReference>
<name>A0ABY6CBN8_9HYPH</name>
<dbReference type="Gene3D" id="1.20.1420.20">
    <property type="entry name" value="M75 peptidase, HXXE motif"/>
    <property type="match status" value="1"/>
</dbReference>
<dbReference type="InterPro" id="IPR034984">
    <property type="entry name" value="Imelysin-like_IPPA"/>
</dbReference>
<keyword evidence="2 3" id="KW-0732">Signal</keyword>
<dbReference type="Pfam" id="PF09375">
    <property type="entry name" value="Peptidase_M75"/>
    <property type="match status" value="1"/>
</dbReference>
<feature type="chain" id="PRO_5046015130" evidence="3">
    <location>
        <begin position="19"/>
        <end position="355"/>
    </location>
</feature>
<feature type="domain" description="Imelysin-like" evidence="4">
    <location>
        <begin position="35"/>
        <end position="325"/>
    </location>
</feature>
<evidence type="ECO:0000256" key="2">
    <source>
        <dbReference type="ARBA" id="ARBA00022729"/>
    </source>
</evidence>
<keyword evidence="6" id="KW-1185">Reference proteome</keyword>
<dbReference type="Proteomes" id="UP001061862">
    <property type="component" value="Chromosome"/>
</dbReference>
<feature type="signal peptide" evidence="3">
    <location>
        <begin position="1"/>
        <end position="18"/>
    </location>
</feature>
<organism evidence="5 6">
    <name type="scientific">Devosia neptuniae</name>
    <dbReference type="NCBI Taxonomy" id="191302"/>
    <lineage>
        <taxon>Bacteria</taxon>
        <taxon>Pseudomonadati</taxon>
        <taxon>Pseudomonadota</taxon>
        <taxon>Alphaproteobacteria</taxon>
        <taxon>Hyphomicrobiales</taxon>
        <taxon>Devosiaceae</taxon>
        <taxon>Devosia</taxon>
    </lineage>
</organism>
<gene>
    <name evidence="5" type="ORF">N8A98_14035</name>
</gene>
<protein>
    <submittedName>
        <fullName evidence="5">Peptidase M75, Imelysin</fullName>
    </submittedName>
</protein>
<dbReference type="RefSeq" id="WP_262166211.1">
    <property type="nucleotide sequence ID" value="NZ_CP104965.1"/>
</dbReference>
<dbReference type="InterPro" id="IPR038352">
    <property type="entry name" value="Imelysin_sf"/>
</dbReference>
<sequence>MRLLLVLLLFLGAGPAMAQKLTTTAALADAVNEVIRPGFDDLSDEAHGLVDAMAALCENPSADGQALAQAQFGKAATAYGRVEFVRIGPLMEGNRSDKLLFWPDRKGIALRQVQAILADEDASATALETLKGKSVAVQGFTALEFVLFGTGAEALAGAEGQFRCQYGATIADNVAEIADALSAAWDADDGTAAHLMAPNEAFADYRTKTEAVEALVGLVSHGIEGLRDTRINPFIGQGGKAAAPKQALFWRSGLTMAMAQANVEGLEQLFSVSGMARIGGAADSGLDNSIRFEFSNAKRAIGLVNAPVEEAVADPKQAQALAYLVIVTQSLQTLVGEQLSAALGLSVGFSSLDGD</sequence>
<comment type="subcellular location">
    <subcellularLocation>
        <location evidence="1">Cell envelope</location>
    </subcellularLocation>
</comment>
<reference evidence="5 6" key="1">
    <citation type="submission" date="2022-09" db="EMBL/GenBank/DDBJ databases">
        <title>Interaction between co-microsymbionts with complementary sets of symbiotic genes in legume-rhizobium systems.</title>
        <authorList>
            <person name="Safronova V."/>
            <person name="Sazanova A."/>
            <person name="Afonin A."/>
            <person name="Chirak E."/>
        </authorList>
    </citation>
    <scope>NUCLEOTIDE SEQUENCE [LARGE SCALE GENOMIC DNA]</scope>
    <source>
        <strain evidence="5 6">A18/4-1</strain>
    </source>
</reference>
<evidence type="ECO:0000256" key="1">
    <source>
        <dbReference type="ARBA" id="ARBA00004196"/>
    </source>
</evidence>
<dbReference type="EMBL" id="CP104965">
    <property type="protein sequence ID" value="UXN68381.1"/>
    <property type="molecule type" value="Genomic_DNA"/>
</dbReference>
<accession>A0ABY6CBN8</accession>
<evidence type="ECO:0000259" key="4">
    <source>
        <dbReference type="Pfam" id="PF09375"/>
    </source>
</evidence>
<dbReference type="InterPro" id="IPR018976">
    <property type="entry name" value="Imelysin-like"/>
</dbReference>